<dbReference type="EnsemblMetazoa" id="G20693.1">
    <property type="protein sequence ID" value="G20693.1:cds"/>
    <property type="gene ID" value="G20693"/>
</dbReference>
<dbReference type="Proteomes" id="UP000005408">
    <property type="component" value="Unassembled WGS sequence"/>
</dbReference>
<dbReference type="EnsemblMetazoa" id="G20693.2">
    <property type="protein sequence ID" value="G20693.2:cds"/>
    <property type="gene ID" value="G20693"/>
</dbReference>
<sequence>MVKMISIVRTVILCLAVCDVCWTRYLALDDDTEDSYLPETEVMSSENIRELPILLAEPIEGSELENREFVLLGDEIQRTPIHRVSFPLKHLQFARKRSDQIIKRTPLRCFMNIISCYTDK</sequence>
<evidence type="ECO:0000313" key="3">
    <source>
        <dbReference type="Proteomes" id="UP000005408"/>
    </source>
</evidence>
<accession>A0A8W8JSN2</accession>
<evidence type="ECO:0000313" key="2">
    <source>
        <dbReference type="EnsemblMetazoa" id="G20693.3:cds"/>
    </source>
</evidence>
<dbReference type="EnsemblMetazoa" id="G20693.6">
    <property type="protein sequence ID" value="G20693.6:cds"/>
    <property type="gene ID" value="G20693"/>
</dbReference>
<evidence type="ECO:0008006" key="4">
    <source>
        <dbReference type="Google" id="ProtNLM"/>
    </source>
</evidence>
<reference evidence="2" key="1">
    <citation type="submission" date="2022-08" db="UniProtKB">
        <authorList>
            <consortium name="EnsemblMetazoa"/>
        </authorList>
    </citation>
    <scope>IDENTIFICATION</scope>
    <source>
        <strain evidence="2">05x7-T-G4-1.051#20</strain>
    </source>
</reference>
<protein>
    <recommendedName>
        <fullName evidence="4">Melanin-concentrating hormone</fullName>
    </recommendedName>
</protein>
<feature type="signal peptide" evidence="1">
    <location>
        <begin position="1"/>
        <end position="23"/>
    </location>
</feature>
<evidence type="ECO:0000256" key="1">
    <source>
        <dbReference type="SAM" id="SignalP"/>
    </source>
</evidence>
<keyword evidence="1" id="KW-0732">Signal</keyword>
<dbReference type="EnsemblMetazoa" id="G20693.3">
    <property type="protein sequence ID" value="G20693.3:cds"/>
    <property type="gene ID" value="G20693"/>
</dbReference>
<feature type="chain" id="PRO_5042431139" description="Melanin-concentrating hormone" evidence="1">
    <location>
        <begin position="24"/>
        <end position="120"/>
    </location>
</feature>
<proteinExistence type="predicted"/>
<dbReference type="OrthoDB" id="10566842at2759"/>
<dbReference type="AlphaFoldDB" id="A0A8W8JSN2"/>
<dbReference type="OMA" id="FNIVACY"/>
<organism evidence="2 3">
    <name type="scientific">Magallana gigas</name>
    <name type="common">Pacific oyster</name>
    <name type="synonym">Crassostrea gigas</name>
    <dbReference type="NCBI Taxonomy" id="29159"/>
    <lineage>
        <taxon>Eukaryota</taxon>
        <taxon>Metazoa</taxon>
        <taxon>Spiralia</taxon>
        <taxon>Lophotrochozoa</taxon>
        <taxon>Mollusca</taxon>
        <taxon>Bivalvia</taxon>
        <taxon>Autobranchia</taxon>
        <taxon>Pteriomorphia</taxon>
        <taxon>Ostreida</taxon>
        <taxon>Ostreoidea</taxon>
        <taxon>Ostreidae</taxon>
        <taxon>Magallana</taxon>
    </lineage>
</organism>
<keyword evidence="3" id="KW-1185">Reference proteome</keyword>
<name>A0A8W8JSN2_MAGGI</name>